<dbReference type="UniPathway" id="UPA00251">
    <property type="reaction ID" value="UER00316"/>
</dbReference>
<evidence type="ECO:0000256" key="4">
    <source>
        <dbReference type="ARBA" id="ARBA00022857"/>
    </source>
</evidence>
<dbReference type="Pfam" id="PF05201">
    <property type="entry name" value="GlutR_N"/>
    <property type="match status" value="1"/>
</dbReference>
<organism evidence="17">
    <name type="scientific">Sulfurovum sp. enrichment culture clone C5</name>
    <dbReference type="NCBI Taxonomy" id="497650"/>
    <lineage>
        <taxon>Bacteria</taxon>
        <taxon>Pseudomonadati</taxon>
        <taxon>Campylobacterota</taxon>
        <taxon>Epsilonproteobacteria</taxon>
        <taxon>Campylobacterales</taxon>
        <taxon>Sulfurovaceae</taxon>
        <taxon>Sulfurovum</taxon>
        <taxon>environmental samples</taxon>
    </lineage>
</organism>
<comment type="subunit">
    <text evidence="8">Homodimer.</text>
</comment>
<dbReference type="Pfam" id="PF00745">
    <property type="entry name" value="GlutR_dimer"/>
    <property type="match status" value="1"/>
</dbReference>
<evidence type="ECO:0000259" key="16">
    <source>
        <dbReference type="Pfam" id="PF05201"/>
    </source>
</evidence>
<dbReference type="NCBIfam" id="TIGR01035">
    <property type="entry name" value="hemA"/>
    <property type="match status" value="1"/>
</dbReference>
<evidence type="ECO:0000256" key="8">
    <source>
        <dbReference type="HAMAP-Rule" id="MF_00087"/>
    </source>
</evidence>
<feature type="binding site" evidence="8 10">
    <location>
        <position position="121"/>
    </location>
    <ligand>
        <name>substrate</name>
    </ligand>
</feature>
<feature type="active site" description="Nucleophile" evidence="8 9">
    <location>
        <position position="51"/>
    </location>
</feature>
<dbReference type="AlphaFoldDB" id="A0A0S4XM53"/>
<dbReference type="EMBL" id="FAXN01000032">
    <property type="protein sequence ID" value="CUV65380.1"/>
    <property type="molecule type" value="Genomic_DNA"/>
</dbReference>
<evidence type="ECO:0000256" key="12">
    <source>
        <dbReference type="PIRSR" id="PIRSR000445-4"/>
    </source>
</evidence>
<evidence type="ECO:0000256" key="10">
    <source>
        <dbReference type="PIRSR" id="PIRSR000445-2"/>
    </source>
</evidence>
<dbReference type="InterPro" id="IPR036343">
    <property type="entry name" value="GluRdtase_N_sf"/>
</dbReference>
<dbReference type="CDD" id="cd05213">
    <property type="entry name" value="NAD_bind_Glutamyl_tRNA_reduct"/>
    <property type="match status" value="1"/>
</dbReference>
<comment type="similarity">
    <text evidence="2 8 13">Belongs to the glutamyl-tRNA reductase family.</text>
</comment>
<feature type="site" description="Important for activity" evidence="8 12">
    <location>
        <position position="100"/>
    </location>
</feature>
<name>A0A0S4XM53_9BACT</name>
<feature type="binding site" evidence="8 10">
    <location>
        <begin position="50"/>
        <end position="53"/>
    </location>
    <ligand>
        <name>substrate</name>
    </ligand>
</feature>
<reference evidence="17" key="1">
    <citation type="submission" date="2015-11" db="EMBL/GenBank/DDBJ databases">
        <authorList>
            <person name="Zhang Y."/>
            <person name="Guo Z."/>
        </authorList>
    </citation>
    <scope>NUCLEOTIDE SEQUENCE</scope>
    <source>
        <strain evidence="17">BN30871</strain>
    </source>
</reference>
<dbReference type="GO" id="GO:0008883">
    <property type="term" value="F:glutamyl-tRNA reductase activity"/>
    <property type="evidence" value="ECO:0007669"/>
    <property type="project" value="UniProtKB-UniRule"/>
</dbReference>
<protein>
    <recommendedName>
        <fullName evidence="3 8">Glutamyl-tRNA reductase</fullName>
        <shortName evidence="8">GluTR</shortName>
        <ecNumber evidence="3 8">1.2.1.70</ecNumber>
    </recommendedName>
</protein>
<dbReference type="InterPro" id="IPR036291">
    <property type="entry name" value="NAD(P)-bd_dom_sf"/>
</dbReference>
<proteinExistence type="inferred from homology"/>
<dbReference type="InterPro" id="IPR015896">
    <property type="entry name" value="4pyrrol_synth_GluRdtase_dimer"/>
</dbReference>
<keyword evidence="5 8" id="KW-0560">Oxidoreductase</keyword>
<dbReference type="Pfam" id="PF01488">
    <property type="entry name" value="Shikimate_DH"/>
    <property type="match status" value="1"/>
</dbReference>
<evidence type="ECO:0000259" key="14">
    <source>
        <dbReference type="Pfam" id="PF00745"/>
    </source>
</evidence>
<comment type="domain">
    <text evidence="8">Possesses an unusual extended V-shaped dimeric structure with each monomer consisting of three distinct domains arranged along a curved 'spinal' alpha-helix. The N-terminal catalytic domain specifically recognizes the glutamate moiety of the substrate. The second domain is the NADPH-binding domain, and the third C-terminal domain is responsible for dimerization.</text>
</comment>
<dbReference type="GO" id="GO:0050661">
    <property type="term" value="F:NADP binding"/>
    <property type="evidence" value="ECO:0007669"/>
    <property type="project" value="InterPro"/>
</dbReference>
<dbReference type="PANTHER" id="PTHR43013">
    <property type="entry name" value="GLUTAMYL-TRNA REDUCTASE"/>
    <property type="match status" value="1"/>
</dbReference>
<evidence type="ECO:0000259" key="15">
    <source>
        <dbReference type="Pfam" id="PF01488"/>
    </source>
</evidence>
<feature type="domain" description="Quinate/shikimate 5-dehydrogenase/glutamyl-tRNA reductase" evidence="15">
    <location>
        <begin position="174"/>
        <end position="302"/>
    </location>
</feature>
<dbReference type="PROSITE" id="PS00747">
    <property type="entry name" value="GLUTR"/>
    <property type="match status" value="1"/>
</dbReference>
<feature type="domain" description="Glutamyl-tRNA reductase N-terminal" evidence="16">
    <location>
        <begin position="6"/>
        <end position="157"/>
    </location>
</feature>
<dbReference type="InterPro" id="IPR000343">
    <property type="entry name" value="4pyrrol_synth_GluRdtase"/>
</dbReference>
<dbReference type="InterPro" id="IPR018214">
    <property type="entry name" value="GluRdtase_CS"/>
</dbReference>
<keyword evidence="4 8" id="KW-0521">NADP</keyword>
<dbReference type="Gene3D" id="3.30.460.30">
    <property type="entry name" value="Glutamyl-tRNA reductase, N-terminal domain"/>
    <property type="match status" value="1"/>
</dbReference>
<dbReference type="SUPFAM" id="SSF51735">
    <property type="entry name" value="NAD(P)-binding Rossmann-fold domains"/>
    <property type="match status" value="1"/>
</dbReference>
<accession>A0A0S4XM53</accession>
<feature type="binding site" evidence="8 10">
    <location>
        <position position="110"/>
    </location>
    <ligand>
        <name>substrate</name>
    </ligand>
</feature>
<dbReference type="GO" id="GO:0019353">
    <property type="term" value="P:protoporphyrinogen IX biosynthetic process from glutamate"/>
    <property type="evidence" value="ECO:0007669"/>
    <property type="project" value="TreeGrafter"/>
</dbReference>
<dbReference type="HAMAP" id="MF_00087">
    <property type="entry name" value="Glu_tRNA_reductase"/>
    <property type="match status" value="1"/>
</dbReference>
<evidence type="ECO:0000256" key="1">
    <source>
        <dbReference type="ARBA" id="ARBA00005059"/>
    </source>
</evidence>
<comment type="miscellaneous">
    <text evidence="8">During catalysis, the active site Cys acts as a nucleophile attacking the alpha-carbonyl group of tRNA-bound glutamate with the formation of a thioester intermediate between enzyme and glutamate, and the concomitant release of tRNA(Glu). The thioester intermediate is finally reduced by direct hydride transfer from NADPH, to form the product GSA.</text>
</comment>
<keyword evidence="6 8" id="KW-0627">Porphyrin biosynthesis</keyword>
<comment type="function">
    <text evidence="8">Catalyzes the NADPH-dependent reduction of glutamyl-tRNA(Glu) to glutamate 1-semialdehyde (GSA).</text>
</comment>
<evidence type="ECO:0000313" key="17">
    <source>
        <dbReference type="EMBL" id="CUV65380.1"/>
    </source>
</evidence>
<dbReference type="SUPFAM" id="SSF69075">
    <property type="entry name" value="Glutamyl tRNA-reductase dimerization domain"/>
    <property type="match status" value="1"/>
</dbReference>
<dbReference type="Gene3D" id="3.40.50.720">
    <property type="entry name" value="NAD(P)-binding Rossmann-like Domain"/>
    <property type="match status" value="1"/>
</dbReference>
<evidence type="ECO:0000256" key="9">
    <source>
        <dbReference type="PIRSR" id="PIRSR000445-1"/>
    </source>
</evidence>
<dbReference type="FunFam" id="3.30.460.30:FF:000001">
    <property type="entry name" value="Glutamyl-tRNA reductase"/>
    <property type="match status" value="1"/>
</dbReference>
<feature type="binding site" evidence="8 10">
    <location>
        <begin position="115"/>
        <end position="117"/>
    </location>
    <ligand>
        <name>substrate</name>
    </ligand>
</feature>
<dbReference type="PANTHER" id="PTHR43013:SF1">
    <property type="entry name" value="GLUTAMYL-TRNA REDUCTASE"/>
    <property type="match status" value="1"/>
</dbReference>
<feature type="binding site" evidence="8 11">
    <location>
        <begin position="191"/>
        <end position="196"/>
    </location>
    <ligand>
        <name>NADP(+)</name>
        <dbReference type="ChEBI" id="CHEBI:58349"/>
    </ligand>
</feature>
<evidence type="ECO:0000256" key="2">
    <source>
        <dbReference type="ARBA" id="ARBA00005916"/>
    </source>
</evidence>
<dbReference type="InterPro" id="IPR036453">
    <property type="entry name" value="GluRdtase_dimer_dom_sf"/>
</dbReference>
<comment type="pathway">
    <text evidence="1 8 13">Porphyrin-containing compound metabolism; protoporphyrin-IX biosynthesis; 5-aminolevulinate from L-glutamyl-tRNA(Glu): step 1/2.</text>
</comment>
<evidence type="ECO:0000256" key="13">
    <source>
        <dbReference type="RuleBase" id="RU000584"/>
    </source>
</evidence>
<evidence type="ECO:0000256" key="3">
    <source>
        <dbReference type="ARBA" id="ARBA00012970"/>
    </source>
</evidence>
<evidence type="ECO:0000256" key="6">
    <source>
        <dbReference type="ARBA" id="ARBA00023244"/>
    </source>
</evidence>
<comment type="catalytic activity">
    <reaction evidence="7 8 13">
        <text>(S)-4-amino-5-oxopentanoate + tRNA(Glu) + NADP(+) = L-glutamyl-tRNA(Glu) + NADPH + H(+)</text>
        <dbReference type="Rhea" id="RHEA:12344"/>
        <dbReference type="Rhea" id="RHEA-COMP:9663"/>
        <dbReference type="Rhea" id="RHEA-COMP:9680"/>
        <dbReference type="ChEBI" id="CHEBI:15378"/>
        <dbReference type="ChEBI" id="CHEBI:57501"/>
        <dbReference type="ChEBI" id="CHEBI:57783"/>
        <dbReference type="ChEBI" id="CHEBI:58349"/>
        <dbReference type="ChEBI" id="CHEBI:78442"/>
        <dbReference type="ChEBI" id="CHEBI:78520"/>
        <dbReference type="EC" id="1.2.1.70"/>
    </reaction>
</comment>
<gene>
    <name evidence="8 17" type="primary">hemA</name>
    <name evidence="17" type="ORF">BN3087_320015</name>
</gene>
<dbReference type="InterPro" id="IPR006151">
    <property type="entry name" value="Shikm_DH/Glu-tRNA_Rdtase"/>
</dbReference>
<evidence type="ECO:0000256" key="11">
    <source>
        <dbReference type="PIRSR" id="PIRSR000445-3"/>
    </source>
</evidence>
<sequence length="437" mass="49847">MYYQIISFNYKNCELSEREKLAFKCEDDHKNFLNRLVGFDFIHEAFVINTCNRTEIITANKDNFSTYHTVLGIMSEYSSINFHKLKESLEKYDDEDAVGHMFSVVSSLESLVIGESQITGQVKEAFKFSYKNKTAGKKLNRLISHAVKCAAEIRNETQISSNPISIASVAVSQAKDILQDTMAGMTTIVVGAGEMGILSAKHLLRIGCDVVMLGRDMEKLKEVCISLGENVKYDSIDNIEKYINRYRLLFAATSSPVPIITSEMIDDCDFGRLWFDIAIPRDIDDIEDEKITIYRVDDLQNISSANHALRQEQALMASEIVSRYTKDFYRILQSLSIEPIIKGIRVKVDEVVTKELQRAVSKGFIPNENLENIEKMAKQMFDLFLHKPTKKMRVSSREKDGVSHVESMGYIFDIELEDKANNKEHKDTIHHHKGHKS</sequence>
<evidence type="ECO:0000256" key="5">
    <source>
        <dbReference type="ARBA" id="ARBA00023002"/>
    </source>
</evidence>
<dbReference type="InterPro" id="IPR015895">
    <property type="entry name" value="4pyrrol_synth_GluRdtase_N"/>
</dbReference>
<dbReference type="EC" id="1.2.1.70" evidence="3 8"/>
<feature type="domain" description="Tetrapyrrole biosynthesis glutamyl-tRNA reductase dimerisation" evidence="14">
    <location>
        <begin position="317"/>
        <end position="413"/>
    </location>
</feature>
<dbReference type="SUPFAM" id="SSF69742">
    <property type="entry name" value="Glutamyl tRNA-reductase catalytic, N-terminal domain"/>
    <property type="match status" value="1"/>
</dbReference>
<evidence type="ECO:0000256" key="7">
    <source>
        <dbReference type="ARBA" id="ARBA00047464"/>
    </source>
</evidence>
<dbReference type="PIRSF" id="PIRSF000445">
    <property type="entry name" value="4pyrrol_synth_GluRdtase"/>
    <property type="match status" value="1"/>
</dbReference>